<dbReference type="InterPro" id="IPR017979">
    <property type="entry name" value="GPCR_3_CS"/>
</dbReference>
<evidence type="ECO:0000256" key="9">
    <source>
        <dbReference type="ARBA" id="ARBA00023054"/>
    </source>
</evidence>
<evidence type="ECO:0000256" key="10">
    <source>
        <dbReference type="ARBA" id="ARBA00023136"/>
    </source>
</evidence>
<keyword evidence="12 21" id="KW-0675">Receptor</keyword>
<dbReference type="Pfam" id="PF01094">
    <property type="entry name" value="ANF_receptor"/>
    <property type="match status" value="1"/>
</dbReference>
<dbReference type="AlphaFoldDB" id="A0A4S2KQP8"/>
<dbReference type="Pfam" id="PF00003">
    <property type="entry name" value="7tm_3"/>
    <property type="match status" value="1"/>
</dbReference>
<keyword evidence="15" id="KW-0628">Postsynaptic cell membrane</keyword>
<dbReference type="FunFam" id="3.40.50.2300:FF:000063">
    <property type="entry name" value="Gamma-aminobutyric acid type B receptor subunit"/>
    <property type="match status" value="1"/>
</dbReference>
<evidence type="ECO:0000256" key="17">
    <source>
        <dbReference type="ARBA" id="ARBA00073785"/>
    </source>
</evidence>
<evidence type="ECO:0000256" key="11">
    <source>
        <dbReference type="ARBA" id="ARBA00023157"/>
    </source>
</evidence>
<feature type="domain" description="G-protein coupled receptors family 3 profile" evidence="20">
    <location>
        <begin position="560"/>
        <end position="842"/>
    </location>
</feature>
<protein>
    <recommendedName>
        <fullName evidence="17">Gamma-aminobutyric acid type B receptor subunit 2</fullName>
    </recommendedName>
    <alternativeName>
        <fullName evidence="18">G-protein coupled receptor 51</fullName>
    </alternativeName>
</protein>
<sequence length="1197" mass="135712">MICNQETSVAAAMKHERRDNDVKSRLFRHANGSRWTCGDERRAGLLVGPVPGDPGEHEMKARVAFTSRDVVGTDWMKGGRGRDGMRTAGQVSAAIGRGGGSRRRTLMLLVAIACCCWLLLIGECAGQKPINLGGSKKRDVYIAGFFPYGNHVPEGHIGRGVMPAVKLAVEHINEHPTILRDYRLHMWWNDTECSAAVGMKAFFDMMHNGPHKVILFGGACTQVTDPIAKASKHWRLTQLSYADTHPMFTTNSFPNFFRVVPSENALNAPRVALLLHFNWTRVGTIYQNEPRYALVHNRLVADLDESKIELVETQSFATEVRTALEKLKERDVRILLGNFNEVWARKIFCEAYRFGLYGRKYQWVIIGTYTREWWLSTNSECDPAELSKALQGVILTDLLPLTTEEQHTTSGITPDQYEEEYNSRRGGEYSRFHGYTYDGIWTVALAVKHVARRIRHIHRNQTISDFRYRDALWERLFLEALRNTSFDGVTGPVRFYDNERKAYILLKQFLDGREVNIGEYDSITGILDLTRREASLWNGKPPPKDRTVRIIEHSTVDITLYAVLASAASVGIVLASIFLAINIRYRNQRYIKMSSPHLNNLIIIGCMLTYSSVIFLGLDSQLSSVAAFPYICTARAWLLMAGFSLAFGSMFSKTWRVHSIFTDVKLNKKVIKDYQLFMVVGILLAVDLTIMTTWQVADPFYRAIKQMEPYHHPSSEDIIIIPENEYCQSNQMNIYLFCIYAYKGLLMIFGAFLAWETRHVSIPALNDSKYVGMSVYNVVIMCVTGAAISFVLTDKQDAMFIMLAVFIIFCSTATLCLVFIPKVIELRRNPQGAINKRTRATLRPMLKIRRDSTVSELDERLKEAKLTNKKFRKQLLQKDSELQGFLRRMGEEVESEMQETVDTLPVPKPEEAVKREGPSITTETTDVSMSMCSLNSSTVSQPEGDYVNVDQVAKSPEPLPNEAMTTRYGFVPPVVEESDSVILEETEIARHVCRVRRRSKDERRAKLSTPPPTKNVSFGELHEQSYIEHVMPFSLQYVPNHRHAGKYDESMSTIIQRSMSERTREKCLRLHIGGGHPIVECSHRVARRMCRHAGSKLRHQARLEYVQSTPNVATMHNGKHVAANARDGSGDVNGDSSVNVSKMYSAVSDGELLDLTILPIFQKLLTERHKSTARRGYRSNIASCPNISIKCDIVEYL</sequence>
<keyword evidence="13" id="KW-0325">Glycoprotein</keyword>
<dbReference type="PANTHER" id="PTHR10519">
    <property type="entry name" value="GABA-B RECEPTOR"/>
    <property type="match status" value="1"/>
</dbReference>
<evidence type="ECO:0000313" key="22">
    <source>
        <dbReference type="Proteomes" id="UP000310200"/>
    </source>
</evidence>
<dbReference type="InterPro" id="IPR028082">
    <property type="entry name" value="Peripla_BP_I"/>
</dbReference>
<feature type="transmembrane region" description="Helical" evidence="19">
    <location>
        <begin position="775"/>
        <end position="792"/>
    </location>
</feature>
<keyword evidence="22" id="KW-1185">Reference proteome</keyword>
<dbReference type="InterPro" id="IPR002455">
    <property type="entry name" value="GPCR3_GABA-B"/>
</dbReference>
<evidence type="ECO:0000256" key="2">
    <source>
        <dbReference type="ARBA" id="ARBA00022475"/>
    </source>
</evidence>
<proteinExistence type="inferred from homology"/>
<comment type="subcellular location">
    <subcellularLocation>
        <location evidence="16">Postsynaptic cell membrane</location>
        <topology evidence="16">Multi-pass membrane protein</topology>
    </subcellularLocation>
</comment>
<evidence type="ECO:0000256" key="1">
    <source>
        <dbReference type="ARBA" id="ARBA00008991"/>
    </source>
</evidence>
<organism evidence="21 22">
    <name type="scientific">Temnothorax longispinosus</name>
    <dbReference type="NCBI Taxonomy" id="300112"/>
    <lineage>
        <taxon>Eukaryota</taxon>
        <taxon>Metazoa</taxon>
        <taxon>Ecdysozoa</taxon>
        <taxon>Arthropoda</taxon>
        <taxon>Hexapoda</taxon>
        <taxon>Insecta</taxon>
        <taxon>Pterygota</taxon>
        <taxon>Neoptera</taxon>
        <taxon>Endopterygota</taxon>
        <taxon>Hymenoptera</taxon>
        <taxon>Apocrita</taxon>
        <taxon>Aculeata</taxon>
        <taxon>Formicoidea</taxon>
        <taxon>Formicidae</taxon>
        <taxon>Myrmicinae</taxon>
        <taxon>Temnothorax</taxon>
    </lineage>
</organism>
<dbReference type="GO" id="GO:0045211">
    <property type="term" value="C:postsynaptic membrane"/>
    <property type="evidence" value="ECO:0007669"/>
    <property type="project" value="UniProtKB-SubCell"/>
</dbReference>
<evidence type="ECO:0000256" key="7">
    <source>
        <dbReference type="ARBA" id="ARBA00023018"/>
    </source>
</evidence>
<dbReference type="PROSITE" id="PS50259">
    <property type="entry name" value="G_PROTEIN_RECEP_F3_4"/>
    <property type="match status" value="1"/>
</dbReference>
<dbReference type="STRING" id="300112.A0A4S2KQP8"/>
<dbReference type="FunFam" id="3.40.50.2300:FF:000072">
    <property type="entry name" value="Gamma-aminobutyric acid type B receptor subunit 2"/>
    <property type="match status" value="1"/>
</dbReference>
<dbReference type="GO" id="GO:0038039">
    <property type="term" value="C:G protein-coupled receptor heterodimeric complex"/>
    <property type="evidence" value="ECO:0007669"/>
    <property type="project" value="TreeGrafter"/>
</dbReference>
<evidence type="ECO:0000256" key="4">
    <source>
        <dbReference type="ARBA" id="ARBA00022692"/>
    </source>
</evidence>
<evidence type="ECO:0000256" key="18">
    <source>
        <dbReference type="ARBA" id="ARBA00083903"/>
    </source>
</evidence>
<feature type="transmembrane region" description="Helical" evidence="19">
    <location>
        <begin position="734"/>
        <end position="755"/>
    </location>
</feature>
<evidence type="ECO:0000256" key="12">
    <source>
        <dbReference type="ARBA" id="ARBA00023170"/>
    </source>
</evidence>
<gene>
    <name evidence="21" type="ORF">DBV15_04986</name>
</gene>
<evidence type="ECO:0000256" key="16">
    <source>
        <dbReference type="ARBA" id="ARBA00034104"/>
    </source>
</evidence>
<keyword evidence="8" id="KW-0297">G-protein coupled receptor</keyword>
<keyword evidence="5" id="KW-0732">Signal</keyword>
<keyword evidence="6 19" id="KW-1133">Transmembrane helix</keyword>
<evidence type="ECO:0000256" key="14">
    <source>
        <dbReference type="ARBA" id="ARBA00023224"/>
    </source>
</evidence>
<dbReference type="GO" id="GO:0007214">
    <property type="term" value="P:gamma-aminobutyric acid signaling pathway"/>
    <property type="evidence" value="ECO:0007669"/>
    <property type="project" value="TreeGrafter"/>
</dbReference>
<dbReference type="Proteomes" id="UP000310200">
    <property type="component" value="Unassembled WGS sequence"/>
</dbReference>
<feature type="transmembrane region" description="Helical" evidence="19">
    <location>
        <begin position="558"/>
        <end position="585"/>
    </location>
</feature>
<dbReference type="SUPFAM" id="SSF53822">
    <property type="entry name" value="Periplasmic binding protein-like I"/>
    <property type="match status" value="1"/>
</dbReference>
<comment type="caution">
    <text evidence="21">The sequence shown here is derived from an EMBL/GenBank/DDBJ whole genome shotgun (WGS) entry which is preliminary data.</text>
</comment>
<feature type="transmembrane region" description="Helical" evidence="19">
    <location>
        <begin position="597"/>
        <end position="616"/>
    </location>
</feature>
<evidence type="ECO:0000313" key="21">
    <source>
        <dbReference type="EMBL" id="TGZ51746.1"/>
    </source>
</evidence>
<evidence type="ECO:0000256" key="6">
    <source>
        <dbReference type="ARBA" id="ARBA00022989"/>
    </source>
</evidence>
<evidence type="ECO:0000256" key="15">
    <source>
        <dbReference type="ARBA" id="ARBA00023257"/>
    </source>
</evidence>
<evidence type="ECO:0000256" key="3">
    <source>
        <dbReference type="ARBA" id="ARBA00022553"/>
    </source>
</evidence>
<name>A0A4S2KQP8_9HYME</name>
<evidence type="ECO:0000256" key="13">
    <source>
        <dbReference type="ARBA" id="ARBA00023180"/>
    </source>
</evidence>
<dbReference type="PRINTS" id="PR01176">
    <property type="entry name" value="GABABRECEPTR"/>
</dbReference>
<feature type="transmembrane region" description="Helical" evidence="19">
    <location>
        <begin position="105"/>
        <end position="122"/>
    </location>
</feature>
<evidence type="ECO:0000256" key="5">
    <source>
        <dbReference type="ARBA" id="ARBA00022729"/>
    </source>
</evidence>
<evidence type="ECO:0000259" key="20">
    <source>
        <dbReference type="PROSITE" id="PS50259"/>
    </source>
</evidence>
<dbReference type="EMBL" id="QBLH01001461">
    <property type="protein sequence ID" value="TGZ51746.1"/>
    <property type="molecule type" value="Genomic_DNA"/>
</dbReference>
<evidence type="ECO:0000256" key="19">
    <source>
        <dbReference type="SAM" id="Phobius"/>
    </source>
</evidence>
<feature type="transmembrane region" description="Helical" evidence="19">
    <location>
        <begin position="676"/>
        <end position="697"/>
    </location>
</feature>
<dbReference type="Gene3D" id="3.40.50.2300">
    <property type="match status" value="2"/>
</dbReference>
<dbReference type="CDD" id="cd15294">
    <property type="entry name" value="7tmC_GABA-B-R2"/>
    <property type="match status" value="1"/>
</dbReference>
<keyword evidence="2" id="KW-1003">Cell membrane</keyword>
<dbReference type="PRINTS" id="PR01177">
    <property type="entry name" value="GABAB1RECPTR"/>
</dbReference>
<keyword evidence="4 19" id="KW-0812">Transmembrane</keyword>
<dbReference type="InterPro" id="IPR017978">
    <property type="entry name" value="GPCR_3_C"/>
</dbReference>
<comment type="similarity">
    <text evidence="1">Belongs to the G-protein coupled receptor 3 family. GABA-B receptor subfamily.</text>
</comment>
<feature type="transmembrane region" description="Helical" evidence="19">
    <location>
        <begin position="798"/>
        <end position="820"/>
    </location>
</feature>
<keyword evidence="10 19" id="KW-0472">Membrane</keyword>
<dbReference type="PROSITE" id="PS00981">
    <property type="entry name" value="G_PROTEIN_RECEP_F3_3"/>
    <property type="match status" value="1"/>
</dbReference>
<keyword evidence="11" id="KW-1015">Disulfide bond</keyword>
<accession>A0A4S2KQP8</accession>
<keyword evidence="14" id="KW-0807">Transducer</keyword>
<dbReference type="InterPro" id="IPR001828">
    <property type="entry name" value="ANF_lig-bd_rcpt"/>
</dbReference>
<dbReference type="CDD" id="cd06366">
    <property type="entry name" value="PBP1_GABAb_receptor"/>
    <property type="match status" value="1"/>
</dbReference>
<dbReference type="GO" id="GO:0004965">
    <property type="term" value="F:G protein-coupled GABA receptor activity"/>
    <property type="evidence" value="ECO:0007669"/>
    <property type="project" value="InterPro"/>
</dbReference>
<dbReference type="PANTHER" id="PTHR10519:SF74">
    <property type="entry name" value="GAMMA-AMINOBUTYRIC ACID TYPE B RECEPTOR SUBUNIT 2"/>
    <property type="match status" value="1"/>
</dbReference>
<keyword evidence="7" id="KW-0770">Synapse</keyword>
<keyword evidence="9" id="KW-0175">Coiled coil</keyword>
<keyword evidence="3" id="KW-0597">Phosphoprotein</keyword>
<reference evidence="21 22" key="1">
    <citation type="journal article" date="2019" name="Philos. Trans. R. Soc. Lond., B, Biol. Sci.">
        <title>Ant behaviour and brain gene expression of defending hosts depend on the ecological success of the intruding social parasite.</title>
        <authorList>
            <person name="Kaur R."/>
            <person name="Stoldt M."/>
            <person name="Jongepier E."/>
            <person name="Feldmeyer B."/>
            <person name="Menzel F."/>
            <person name="Bornberg-Bauer E."/>
            <person name="Foitzik S."/>
        </authorList>
    </citation>
    <scope>NUCLEOTIDE SEQUENCE [LARGE SCALE GENOMIC DNA]</scope>
    <source>
        <tissue evidence="21">Whole body</tissue>
    </source>
</reference>
<evidence type="ECO:0000256" key="8">
    <source>
        <dbReference type="ARBA" id="ARBA00023040"/>
    </source>
</evidence>